<reference evidence="2" key="1">
    <citation type="submission" date="2021-01" db="EMBL/GenBank/DDBJ databases">
        <title>Rhizobium sp. strain KVB221 16S ribosomal RNA gene Genome sequencing and assembly.</title>
        <authorList>
            <person name="Kang M."/>
        </authorList>
    </citation>
    <scope>NUCLEOTIDE SEQUENCE</scope>
    <source>
        <strain evidence="2">KVB221</strain>
    </source>
</reference>
<gene>
    <name evidence="2" type="ORF">JJB09_11890</name>
</gene>
<comment type="caution">
    <text evidence="2">The sequence shown here is derived from an EMBL/GenBank/DDBJ whole genome shotgun (WGS) entry which is preliminary data.</text>
</comment>
<evidence type="ECO:0008006" key="4">
    <source>
        <dbReference type="Google" id="ProtNLM"/>
    </source>
</evidence>
<accession>A0A936YTW1</accession>
<evidence type="ECO:0000313" key="2">
    <source>
        <dbReference type="EMBL" id="MBL0372732.1"/>
    </source>
</evidence>
<organism evidence="2 3">
    <name type="scientific">Rhizobium setariae</name>
    <dbReference type="NCBI Taxonomy" id="2801340"/>
    <lineage>
        <taxon>Bacteria</taxon>
        <taxon>Pseudomonadati</taxon>
        <taxon>Pseudomonadota</taxon>
        <taxon>Alphaproteobacteria</taxon>
        <taxon>Hyphomicrobiales</taxon>
        <taxon>Rhizobiaceae</taxon>
        <taxon>Rhizobium/Agrobacterium group</taxon>
        <taxon>Rhizobium</taxon>
    </lineage>
</organism>
<sequence>MLRSGLQLALMVFVALTVAACGTRPMQSDEIPQIFEIRAVVVTGNEGISHTVMRGIKRRLDRAIQDTVRPAPMPRAVMNIHVVNIVKGTGIDGGRAQSEVSVVLTDVGTGEAVLVRNYQIYSFSVSARTSDEAIAEAIAARLRFVYALSQPVIRAPTTEPPQLSTRMRSDEPAPAVRETVARPLVVPLKTAPSVGVDQDPMLNSRTKVNPEKPAKAVILPDSKLKTNNQAPAENALETGAKAKVVIQPKAQSLPTETEPCVETMDKKC</sequence>
<protein>
    <recommendedName>
        <fullName evidence="4">Lipoprotein</fullName>
    </recommendedName>
</protein>
<dbReference type="Proteomes" id="UP000633219">
    <property type="component" value="Unassembled WGS sequence"/>
</dbReference>
<keyword evidence="1" id="KW-0732">Signal</keyword>
<dbReference type="PROSITE" id="PS51257">
    <property type="entry name" value="PROKAR_LIPOPROTEIN"/>
    <property type="match status" value="1"/>
</dbReference>
<dbReference type="AlphaFoldDB" id="A0A936YTW1"/>
<evidence type="ECO:0000256" key="1">
    <source>
        <dbReference type="SAM" id="SignalP"/>
    </source>
</evidence>
<evidence type="ECO:0000313" key="3">
    <source>
        <dbReference type="Proteomes" id="UP000633219"/>
    </source>
</evidence>
<dbReference type="EMBL" id="JAEQNC010000006">
    <property type="protein sequence ID" value="MBL0372732.1"/>
    <property type="molecule type" value="Genomic_DNA"/>
</dbReference>
<dbReference type="RefSeq" id="WP_201658011.1">
    <property type="nucleotide sequence ID" value="NZ_JAEQNC010000006.1"/>
</dbReference>
<proteinExistence type="predicted"/>
<feature type="chain" id="PRO_5036888320" description="Lipoprotein" evidence="1">
    <location>
        <begin position="20"/>
        <end position="268"/>
    </location>
</feature>
<keyword evidence="3" id="KW-1185">Reference proteome</keyword>
<feature type="signal peptide" evidence="1">
    <location>
        <begin position="1"/>
        <end position="19"/>
    </location>
</feature>
<name>A0A936YTW1_9HYPH</name>